<keyword evidence="2" id="KW-0732">Signal</keyword>
<protein>
    <submittedName>
        <fullName evidence="3">Uncharacterized protein</fullName>
    </submittedName>
</protein>
<organism evidence="3 4">
    <name type="scientific">Albula goreensis</name>
    <dbReference type="NCBI Taxonomy" id="1534307"/>
    <lineage>
        <taxon>Eukaryota</taxon>
        <taxon>Metazoa</taxon>
        <taxon>Chordata</taxon>
        <taxon>Craniata</taxon>
        <taxon>Vertebrata</taxon>
        <taxon>Euteleostomi</taxon>
        <taxon>Actinopterygii</taxon>
        <taxon>Neopterygii</taxon>
        <taxon>Teleostei</taxon>
        <taxon>Albuliformes</taxon>
        <taxon>Albulidae</taxon>
        <taxon>Albula</taxon>
    </lineage>
</organism>
<sequence length="194" mass="21483">MFVHVYCHSVCLLAVICGCLAQTSGESLDCHGTVHKNGSTSYFLNGQRSANCATEWTANGTVIAYKDEDESIDNDTVLDQTPAFLRTKTCMENVQYKEDCPSLPVPHRTVLCSCDCRVTDRHSTVTQSTEIPTITSPGPVEAQALYQAGLKKRGMVVTVIVVVVILILGCFFAAFWLWKKRRRWCAGVQRPVYA</sequence>
<comment type="caution">
    <text evidence="3">The sequence shown here is derived from an EMBL/GenBank/DDBJ whole genome shotgun (WGS) entry which is preliminary data.</text>
</comment>
<feature type="transmembrane region" description="Helical" evidence="1">
    <location>
        <begin position="155"/>
        <end position="178"/>
    </location>
</feature>
<name>A0A8T3CPM5_9TELE</name>
<reference evidence="3" key="1">
    <citation type="submission" date="2021-01" db="EMBL/GenBank/DDBJ databases">
        <authorList>
            <person name="Zahm M."/>
            <person name="Roques C."/>
            <person name="Cabau C."/>
            <person name="Klopp C."/>
            <person name="Donnadieu C."/>
            <person name="Jouanno E."/>
            <person name="Lampietro C."/>
            <person name="Louis A."/>
            <person name="Herpin A."/>
            <person name="Echchiki A."/>
            <person name="Berthelot C."/>
            <person name="Parey E."/>
            <person name="Roest-Crollius H."/>
            <person name="Braasch I."/>
            <person name="Postlethwait J."/>
            <person name="Bobe J."/>
            <person name="Montfort J."/>
            <person name="Bouchez O."/>
            <person name="Begum T."/>
            <person name="Mejri S."/>
            <person name="Adams A."/>
            <person name="Chen W.-J."/>
            <person name="Guiguen Y."/>
        </authorList>
    </citation>
    <scope>NUCLEOTIDE SEQUENCE</scope>
    <source>
        <tissue evidence="3">Blood</tissue>
    </source>
</reference>
<proteinExistence type="predicted"/>
<keyword evidence="1" id="KW-0472">Membrane</keyword>
<feature type="signal peptide" evidence="2">
    <location>
        <begin position="1"/>
        <end position="21"/>
    </location>
</feature>
<keyword evidence="1" id="KW-1133">Transmembrane helix</keyword>
<dbReference type="OrthoDB" id="10551709at2759"/>
<evidence type="ECO:0000256" key="1">
    <source>
        <dbReference type="SAM" id="Phobius"/>
    </source>
</evidence>
<dbReference type="AlphaFoldDB" id="A0A8T3CPM5"/>
<keyword evidence="4" id="KW-1185">Reference proteome</keyword>
<evidence type="ECO:0000313" key="3">
    <source>
        <dbReference type="EMBL" id="KAI1885951.1"/>
    </source>
</evidence>
<dbReference type="Proteomes" id="UP000829720">
    <property type="component" value="Unassembled WGS sequence"/>
</dbReference>
<gene>
    <name evidence="3" type="ORF">AGOR_G00209040</name>
</gene>
<feature type="chain" id="PRO_5035761604" evidence="2">
    <location>
        <begin position="22"/>
        <end position="194"/>
    </location>
</feature>
<dbReference type="EMBL" id="JAERUA010000020">
    <property type="protein sequence ID" value="KAI1885951.1"/>
    <property type="molecule type" value="Genomic_DNA"/>
</dbReference>
<accession>A0A8T3CPM5</accession>
<keyword evidence="1" id="KW-0812">Transmembrane</keyword>
<evidence type="ECO:0000256" key="2">
    <source>
        <dbReference type="SAM" id="SignalP"/>
    </source>
</evidence>
<evidence type="ECO:0000313" key="4">
    <source>
        <dbReference type="Proteomes" id="UP000829720"/>
    </source>
</evidence>